<evidence type="ECO:0000313" key="2">
    <source>
        <dbReference type="Proteomes" id="UP000030655"/>
    </source>
</evidence>
<dbReference type="VEuPathDB" id="MicrosporidiaDB:H312_03341"/>
<organism evidence="1 2">
    <name type="scientific">Anncaliia algerae PRA339</name>
    <dbReference type="NCBI Taxonomy" id="1288291"/>
    <lineage>
        <taxon>Eukaryota</taxon>
        <taxon>Fungi</taxon>
        <taxon>Fungi incertae sedis</taxon>
        <taxon>Microsporidia</taxon>
        <taxon>Tubulinosematoidea</taxon>
        <taxon>Tubulinosematidae</taxon>
        <taxon>Anncaliia</taxon>
    </lineage>
</organism>
<name>A0A059EX15_9MICR</name>
<feature type="non-terminal residue" evidence="1">
    <location>
        <position position="31"/>
    </location>
</feature>
<keyword evidence="2" id="KW-1185">Reference proteome</keyword>
<proteinExistence type="predicted"/>
<sequence>MFLDADEKRRDSYSQKHTVLSNIDQAICNTI</sequence>
<evidence type="ECO:0000313" key="1">
    <source>
        <dbReference type="EMBL" id="KCZ79271.1"/>
    </source>
</evidence>
<protein>
    <submittedName>
        <fullName evidence="1">Uncharacterized protein</fullName>
    </submittedName>
</protein>
<accession>A0A059EX15</accession>
<gene>
    <name evidence="1" type="ORF">H312_03341</name>
</gene>
<reference evidence="2" key="1">
    <citation type="submission" date="2013-02" db="EMBL/GenBank/DDBJ databases">
        <authorList>
            <consortium name="The Broad Institute Genome Sequencing Platform"/>
            <person name="Cuomo C."/>
            <person name="Becnel J."/>
            <person name="Sanscrainte N."/>
            <person name="Walker B."/>
            <person name="Young S.K."/>
            <person name="Zeng Q."/>
            <person name="Gargeya S."/>
            <person name="Fitzgerald M."/>
            <person name="Haas B."/>
            <person name="Abouelleil A."/>
            <person name="Alvarado L."/>
            <person name="Arachchi H.M."/>
            <person name="Berlin A.M."/>
            <person name="Chapman S.B."/>
            <person name="Dewar J."/>
            <person name="Goldberg J."/>
            <person name="Griggs A."/>
            <person name="Gujja S."/>
            <person name="Hansen M."/>
            <person name="Howarth C."/>
            <person name="Imamovic A."/>
            <person name="Larimer J."/>
            <person name="McCowan C."/>
            <person name="Murphy C."/>
            <person name="Neiman D."/>
            <person name="Pearson M."/>
            <person name="Priest M."/>
            <person name="Roberts A."/>
            <person name="Saif S."/>
            <person name="Shea T."/>
            <person name="Sisk P."/>
            <person name="Sykes S."/>
            <person name="Wortman J."/>
            <person name="Nusbaum C."/>
            <person name="Birren B."/>
        </authorList>
    </citation>
    <scope>NUCLEOTIDE SEQUENCE [LARGE SCALE GENOMIC DNA]</scope>
    <source>
        <strain evidence="2">PRA339</strain>
    </source>
</reference>
<dbReference type="Proteomes" id="UP000030655">
    <property type="component" value="Unassembled WGS sequence"/>
</dbReference>
<dbReference type="HOGENOM" id="CLU_3401276_0_0_1"/>
<dbReference type="AlphaFoldDB" id="A0A059EX15"/>
<reference evidence="1 2" key="2">
    <citation type="submission" date="2014-03" db="EMBL/GenBank/DDBJ databases">
        <title>The Genome Sequence of Anncaliia algerae insect isolate PRA339.</title>
        <authorList>
            <consortium name="The Broad Institute Genome Sequencing Platform"/>
            <consortium name="The Broad Institute Genome Sequencing Center for Infectious Disease"/>
            <person name="Cuomo C."/>
            <person name="Becnel J."/>
            <person name="Sanscrainte N."/>
            <person name="Walker B."/>
            <person name="Young S.K."/>
            <person name="Zeng Q."/>
            <person name="Gargeya S."/>
            <person name="Fitzgerald M."/>
            <person name="Haas B."/>
            <person name="Abouelleil A."/>
            <person name="Alvarado L."/>
            <person name="Arachchi H.M."/>
            <person name="Berlin A.M."/>
            <person name="Chapman S.B."/>
            <person name="Dewar J."/>
            <person name="Goldberg J."/>
            <person name="Griggs A."/>
            <person name="Gujja S."/>
            <person name="Hansen M."/>
            <person name="Howarth C."/>
            <person name="Imamovic A."/>
            <person name="Larimer J."/>
            <person name="McCowan C."/>
            <person name="Murphy C."/>
            <person name="Neiman D."/>
            <person name="Pearson M."/>
            <person name="Priest M."/>
            <person name="Roberts A."/>
            <person name="Saif S."/>
            <person name="Shea T."/>
            <person name="Sisk P."/>
            <person name="Sykes S."/>
            <person name="Wortman J."/>
            <person name="Nusbaum C."/>
            <person name="Birren B."/>
        </authorList>
    </citation>
    <scope>NUCLEOTIDE SEQUENCE [LARGE SCALE GENOMIC DNA]</scope>
    <source>
        <strain evidence="1 2">PRA339</strain>
    </source>
</reference>
<dbReference type="EMBL" id="KK365312">
    <property type="protein sequence ID" value="KCZ79271.1"/>
    <property type="molecule type" value="Genomic_DNA"/>
</dbReference>